<dbReference type="InterPro" id="IPR000182">
    <property type="entry name" value="GNAT_dom"/>
</dbReference>
<feature type="domain" description="N-acetyltransferase" evidence="1">
    <location>
        <begin position="1"/>
        <end position="150"/>
    </location>
</feature>
<evidence type="ECO:0000259" key="1">
    <source>
        <dbReference type="PROSITE" id="PS51186"/>
    </source>
</evidence>
<gene>
    <name evidence="2" type="ORF">FN924_06605</name>
</gene>
<keyword evidence="3" id="KW-1185">Reference proteome</keyword>
<dbReference type="KEGG" id="aqt:FN924_06605"/>
<sequence length="172" mass="18861">MRQEKAEDELAIRALHKKAFHNEGKEADLVDAIRASTYFVPELSLVADSHVEGVIGHILFSKIILETELIAKQTLGLAPMAVLPEFQYKGIGSALVRRGLEVCKEEGYEHVFVLGHPNFYPKFGFVPASSLGVEAPFPVPDEAFMGLELRKGALKGVEGEIVYPPAFQSVTP</sequence>
<dbReference type="CDD" id="cd04301">
    <property type="entry name" value="NAT_SF"/>
    <property type="match status" value="1"/>
</dbReference>
<evidence type="ECO:0000313" key="3">
    <source>
        <dbReference type="Proteomes" id="UP000315215"/>
    </source>
</evidence>
<evidence type="ECO:0000313" key="2">
    <source>
        <dbReference type="EMBL" id="QDP42124.1"/>
    </source>
</evidence>
<accession>A0A516KL55</accession>
<dbReference type="PROSITE" id="PS51186">
    <property type="entry name" value="GNAT"/>
    <property type="match status" value="1"/>
</dbReference>
<protein>
    <submittedName>
        <fullName evidence="2">N-acetyltransferase</fullName>
    </submittedName>
</protein>
<keyword evidence="2" id="KW-0808">Transferase</keyword>
<name>A0A516KL55_9BACI</name>
<dbReference type="OrthoDB" id="9797178at2"/>
<proteinExistence type="predicted"/>
<dbReference type="Proteomes" id="UP000315215">
    <property type="component" value="Chromosome"/>
</dbReference>
<dbReference type="InterPro" id="IPR016181">
    <property type="entry name" value="Acyl_CoA_acyltransferase"/>
</dbReference>
<organism evidence="2 3">
    <name type="scientific">Radiobacillus deserti</name>
    <dbReference type="NCBI Taxonomy" id="2594883"/>
    <lineage>
        <taxon>Bacteria</taxon>
        <taxon>Bacillati</taxon>
        <taxon>Bacillota</taxon>
        <taxon>Bacilli</taxon>
        <taxon>Bacillales</taxon>
        <taxon>Bacillaceae</taxon>
        <taxon>Radiobacillus</taxon>
    </lineage>
</organism>
<dbReference type="GO" id="GO:0016747">
    <property type="term" value="F:acyltransferase activity, transferring groups other than amino-acyl groups"/>
    <property type="evidence" value="ECO:0007669"/>
    <property type="project" value="InterPro"/>
</dbReference>
<dbReference type="EMBL" id="CP041666">
    <property type="protein sequence ID" value="QDP42124.1"/>
    <property type="molecule type" value="Genomic_DNA"/>
</dbReference>
<dbReference type="Pfam" id="PF13508">
    <property type="entry name" value="Acetyltransf_7"/>
    <property type="match status" value="1"/>
</dbReference>
<dbReference type="AlphaFoldDB" id="A0A516KL55"/>
<dbReference type="SUPFAM" id="SSF55729">
    <property type="entry name" value="Acyl-CoA N-acyltransferases (Nat)"/>
    <property type="match status" value="1"/>
</dbReference>
<dbReference type="Gene3D" id="3.40.630.30">
    <property type="match status" value="1"/>
</dbReference>
<reference evidence="2 3" key="1">
    <citation type="submission" date="2019-07" db="EMBL/GenBank/DDBJ databases">
        <authorList>
            <person name="Li J."/>
        </authorList>
    </citation>
    <scope>NUCLEOTIDE SEQUENCE [LARGE SCALE GENOMIC DNA]</scope>
    <source>
        <strain evidence="2 3">TKL69</strain>
    </source>
</reference>